<evidence type="ECO:0000259" key="1">
    <source>
        <dbReference type="Pfam" id="PF23275"/>
    </source>
</evidence>
<keyword evidence="3" id="KW-1185">Reference proteome</keyword>
<accession>A0A841FL46</accession>
<evidence type="ECO:0000313" key="3">
    <source>
        <dbReference type="Proteomes" id="UP000548476"/>
    </source>
</evidence>
<proteinExistence type="predicted"/>
<dbReference type="Pfam" id="PF23275">
    <property type="entry name" value="TPR_23"/>
    <property type="match status" value="1"/>
</dbReference>
<gene>
    <name evidence="2" type="ORF">HNR73_004455</name>
</gene>
<comment type="caution">
    <text evidence="2">The sequence shown here is derived from an EMBL/GenBank/DDBJ whole genome shotgun (WGS) entry which is preliminary data.</text>
</comment>
<dbReference type="AlphaFoldDB" id="A0A841FL46"/>
<organism evidence="2 3">
    <name type="scientific">Phytomonospora endophytica</name>
    <dbReference type="NCBI Taxonomy" id="714109"/>
    <lineage>
        <taxon>Bacteria</taxon>
        <taxon>Bacillati</taxon>
        <taxon>Actinomycetota</taxon>
        <taxon>Actinomycetes</taxon>
        <taxon>Micromonosporales</taxon>
        <taxon>Micromonosporaceae</taxon>
        <taxon>Phytomonospora</taxon>
    </lineage>
</organism>
<name>A0A841FL46_9ACTN</name>
<feature type="domain" description="TPR repeat" evidence="1">
    <location>
        <begin position="246"/>
        <end position="450"/>
    </location>
</feature>
<protein>
    <recommendedName>
        <fullName evidence="1">TPR repeat domain-containing protein</fullName>
    </recommendedName>
</protein>
<reference evidence="2 3" key="1">
    <citation type="submission" date="2020-08" db="EMBL/GenBank/DDBJ databases">
        <title>Genomic Encyclopedia of Type Strains, Phase IV (KMG-IV): sequencing the most valuable type-strain genomes for metagenomic binning, comparative biology and taxonomic classification.</title>
        <authorList>
            <person name="Goeker M."/>
        </authorList>
    </citation>
    <scope>NUCLEOTIDE SEQUENCE [LARGE SCALE GENOMIC DNA]</scope>
    <source>
        <strain evidence="2 3">YIM 65646</strain>
    </source>
</reference>
<sequence>MAVSALILPDTDAEPGKLTTASGQFEDLGGRITGTGGSLHAEIRKGATTFSDLIADPIRDLAEKNKSSWQKAVQGSTWGAAVTAAWSENVTEFRTRRQEILDRWTAAAAADFGVTMDVTQPGMAEAKAAERFNAEVDEKGAAVKGELMREFQRVWNKLEEDAGERTTELKAGPTKATLATLVDTGALGWAGFNLWGAKSPTPLDGAAGKALADKINAALKRGEAPSAADMANFNALLAHAAYLQKNGGTLSAGERAFLSSLFSGLDRKDMNKNFSNLITPGWLDAIKDKAAADGLRAALGNGLLALSDERLGGGYDQLPEGVREILDAEQREGMNKGDWGLGLSGLAGLLAATGGKYAAVKLQGGAEFSALTTIRITQNLTDINIARDEKLALGALEAAFRNPRGAGDILTGKYDDITGYGKDTNEWMMRELWGRKWPDDGKTVAGLIDWIPGALDSKDPGLSELAAKSAFEVYTTTTNVEKTRWDESAFQWMTDGFGRVGSDPAAPLASRNPFVTGAIGDLIGHDLDDVFGDAKDGVETRLDGGKISLDWETRERLFEIAMADKGTADRLGKAIYADIIKEAGGIENWSPGEGQGFGSKNGTLANLLDAGLARLQADTGDGLNDATDAAKAAKDEQRVVRWANMGAAVLKEAVLAIPGVDKAGDMTKLGTKVFFELAKTAPGSAHTEGWWNLRETGTGISGEKAVPGFASLNGQVYRSVLEGSGAGYGDIEKHFNALDERLRGDLRMDDLIQRDGTLREWSEIDPERRRAASAIYYDTMTDRERAVVDQYLETFRGERDEGNK</sequence>
<evidence type="ECO:0000313" key="2">
    <source>
        <dbReference type="EMBL" id="MBB6036584.1"/>
    </source>
</evidence>
<dbReference type="Proteomes" id="UP000548476">
    <property type="component" value="Unassembled WGS sequence"/>
</dbReference>
<dbReference type="RefSeq" id="WP_184789418.1">
    <property type="nucleotide sequence ID" value="NZ_BONT01000030.1"/>
</dbReference>
<dbReference type="EMBL" id="JACHGT010000009">
    <property type="protein sequence ID" value="MBB6036584.1"/>
    <property type="molecule type" value="Genomic_DNA"/>
</dbReference>
<dbReference type="InterPro" id="IPR057037">
    <property type="entry name" value="TPR_rep_actino"/>
</dbReference>